<protein>
    <submittedName>
        <fullName evidence="2">Sugar phosphate isomerase/epimerase</fullName>
    </submittedName>
</protein>
<dbReference type="InterPro" id="IPR036237">
    <property type="entry name" value="Xyl_isomerase-like_sf"/>
</dbReference>
<dbReference type="PANTHER" id="PTHR12110">
    <property type="entry name" value="HYDROXYPYRUVATE ISOMERASE"/>
    <property type="match status" value="1"/>
</dbReference>
<dbReference type="SUPFAM" id="SSF51658">
    <property type="entry name" value="Xylose isomerase-like"/>
    <property type="match status" value="1"/>
</dbReference>
<evidence type="ECO:0000313" key="2">
    <source>
        <dbReference type="EMBL" id="TLM73982.1"/>
    </source>
</evidence>
<keyword evidence="3" id="KW-1185">Reference proteome</keyword>
<dbReference type="GO" id="GO:0016853">
    <property type="term" value="F:isomerase activity"/>
    <property type="evidence" value="ECO:0007669"/>
    <property type="project" value="UniProtKB-KW"/>
</dbReference>
<keyword evidence="2" id="KW-0413">Isomerase</keyword>
<sequence>MSTIAAAEPELHGVQLYTLRNQMEESVPATLAKVADAGYRTVELAGFYGHSAADVRNLLERSGLRAPASHFPLEQMESDFSAVIAEAKALGSQYVVLAWLEQSRRSASDYRKLVQNLNDWGRQCRDAGLRLAYHNHDFEFEETGGFVPYQLLLDNTDPATVYFEMDLYWMHKAGQQPASYFARYPGRFPLWHLKDADTQGGMADVGQGVIDFPALLSHAAPAGLEYAFVERDDAVAPHDSIQRSLRALKRWG</sequence>
<organism evidence="2 3">
    <name type="scientific">Microbulbifer harenosus</name>
    <dbReference type="NCBI Taxonomy" id="2576840"/>
    <lineage>
        <taxon>Bacteria</taxon>
        <taxon>Pseudomonadati</taxon>
        <taxon>Pseudomonadota</taxon>
        <taxon>Gammaproteobacteria</taxon>
        <taxon>Cellvibrionales</taxon>
        <taxon>Microbulbiferaceae</taxon>
        <taxon>Microbulbifer</taxon>
    </lineage>
</organism>
<dbReference type="Proteomes" id="UP000306791">
    <property type="component" value="Unassembled WGS sequence"/>
</dbReference>
<gene>
    <name evidence="2" type="ORF">FDY93_18230</name>
</gene>
<feature type="domain" description="Xylose isomerase-like TIM barrel" evidence="1">
    <location>
        <begin position="31"/>
        <end position="250"/>
    </location>
</feature>
<comment type="caution">
    <text evidence="2">The sequence shown here is derived from an EMBL/GenBank/DDBJ whole genome shotgun (WGS) entry which is preliminary data.</text>
</comment>
<dbReference type="InterPro" id="IPR013022">
    <property type="entry name" value="Xyl_isomerase-like_TIM-brl"/>
</dbReference>
<proteinExistence type="predicted"/>
<reference evidence="2 3" key="1">
    <citation type="submission" date="2019-05" db="EMBL/GenBank/DDBJ databases">
        <title>Microbulbifer harenosus sp. nov., an alginate-degrading bacterium isolated from coastal sand.</title>
        <authorList>
            <person name="Huang H."/>
            <person name="Mo K."/>
            <person name="Bao S."/>
        </authorList>
    </citation>
    <scope>NUCLEOTIDE SEQUENCE [LARGE SCALE GENOMIC DNA]</scope>
    <source>
        <strain evidence="2 3">HB161719</strain>
    </source>
</reference>
<name>A0ABY2UCZ9_9GAMM</name>
<dbReference type="RefSeq" id="WP_138237186.1">
    <property type="nucleotide sequence ID" value="NZ_CP185860.1"/>
</dbReference>
<dbReference type="EMBL" id="VANI01000023">
    <property type="protein sequence ID" value="TLM73982.1"/>
    <property type="molecule type" value="Genomic_DNA"/>
</dbReference>
<dbReference type="Pfam" id="PF01261">
    <property type="entry name" value="AP_endonuc_2"/>
    <property type="match status" value="1"/>
</dbReference>
<dbReference type="PANTHER" id="PTHR12110:SF41">
    <property type="entry name" value="INOSOSE DEHYDRATASE"/>
    <property type="match status" value="1"/>
</dbReference>
<evidence type="ECO:0000313" key="3">
    <source>
        <dbReference type="Proteomes" id="UP000306791"/>
    </source>
</evidence>
<accession>A0ABY2UCZ9</accession>
<dbReference type="InterPro" id="IPR050312">
    <property type="entry name" value="IolE/XylAMocC-like"/>
</dbReference>
<dbReference type="Gene3D" id="3.20.20.150">
    <property type="entry name" value="Divalent-metal-dependent TIM barrel enzymes"/>
    <property type="match status" value="1"/>
</dbReference>
<evidence type="ECO:0000259" key="1">
    <source>
        <dbReference type="Pfam" id="PF01261"/>
    </source>
</evidence>